<comment type="catalytic activity">
    <reaction evidence="6">
        <text>a secondary alcohol + NAD(+) = a ketone + NADH + H(+)</text>
        <dbReference type="Rhea" id="RHEA:10740"/>
        <dbReference type="ChEBI" id="CHEBI:15378"/>
        <dbReference type="ChEBI" id="CHEBI:17087"/>
        <dbReference type="ChEBI" id="CHEBI:35681"/>
        <dbReference type="ChEBI" id="CHEBI:57540"/>
        <dbReference type="ChEBI" id="CHEBI:57945"/>
        <dbReference type="EC" id="1.1.1.1"/>
    </reaction>
</comment>
<organism evidence="9 10">
    <name type="scientific">Streptomyces guryensis</name>
    <dbReference type="NCBI Taxonomy" id="2886947"/>
    <lineage>
        <taxon>Bacteria</taxon>
        <taxon>Bacillati</taxon>
        <taxon>Actinomycetota</taxon>
        <taxon>Actinomycetes</taxon>
        <taxon>Kitasatosporales</taxon>
        <taxon>Streptomycetaceae</taxon>
        <taxon>Streptomyces</taxon>
    </lineage>
</organism>
<evidence type="ECO:0000256" key="6">
    <source>
        <dbReference type="ARBA" id="ARBA00049164"/>
    </source>
</evidence>
<dbReference type="Proteomes" id="UP001108029">
    <property type="component" value="Unassembled WGS sequence"/>
</dbReference>
<evidence type="ECO:0000259" key="8">
    <source>
        <dbReference type="Pfam" id="PF08240"/>
    </source>
</evidence>
<gene>
    <name evidence="9" type="ORF">LJ657_13970</name>
</gene>
<protein>
    <recommendedName>
        <fullName evidence="2">alcohol dehydrogenase</fullName>
        <ecNumber evidence="2">1.1.1.1</ecNumber>
    </recommendedName>
</protein>
<dbReference type="PANTHER" id="PTHR42940">
    <property type="entry name" value="ALCOHOL DEHYDROGENASE 1-RELATED"/>
    <property type="match status" value="1"/>
</dbReference>
<feature type="domain" description="Alcohol dehydrogenase-like N-terminal" evidence="8">
    <location>
        <begin position="24"/>
        <end position="124"/>
    </location>
</feature>
<proteinExistence type="predicted"/>
<comment type="caution">
    <text evidence="9">The sequence shown here is derived from an EMBL/GenBank/DDBJ whole genome shotgun (WGS) entry which is preliminary data.</text>
</comment>
<dbReference type="PROSITE" id="PS00059">
    <property type="entry name" value="ADH_ZINC"/>
    <property type="match status" value="1"/>
</dbReference>
<keyword evidence="10" id="KW-1185">Reference proteome</keyword>
<dbReference type="Gene3D" id="3.90.180.10">
    <property type="entry name" value="Medium-chain alcohol dehydrogenases, catalytic domain"/>
    <property type="match status" value="1"/>
</dbReference>
<dbReference type="InterPro" id="IPR002328">
    <property type="entry name" value="ADH_Zn_CS"/>
</dbReference>
<evidence type="ECO:0000256" key="7">
    <source>
        <dbReference type="ARBA" id="ARBA00049243"/>
    </source>
</evidence>
<comment type="catalytic activity">
    <reaction evidence="7">
        <text>a primary alcohol + NAD(+) = an aldehyde + NADH + H(+)</text>
        <dbReference type="Rhea" id="RHEA:10736"/>
        <dbReference type="ChEBI" id="CHEBI:15378"/>
        <dbReference type="ChEBI" id="CHEBI:15734"/>
        <dbReference type="ChEBI" id="CHEBI:17478"/>
        <dbReference type="ChEBI" id="CHEBI:57540"/>
        <dbReference type="ChEBI" id="CHEBI:57945"/>
        <dbReference type="EC" id="1.1.1.1"/>
    </reaction>
</comment>
<dbReference type="PANTHER" id="PTHR42940:SF8">
    <property type="entry name" value="VACUOLAR PROTEIN SORTING-ASSOCIATED PROTEIN 11"/>
    <property type="match status" value="1"/>
</dbReference>
<dbReference type="AlphaFoldDB" id="A0A9Q3Z632"/>
<reference evidence="9" key="1">
    <citation type="submission" date="2021-12" db="EMBL/GenBank/DDBJ databases">
        <authorList>
            <person name="Lee J.-H."/>
            <person name="Kim S.-B."/>
        </authorList>
    </citation>
    <scope>NUCLEOTIDE SEQUENCE</scope>
    <source>
        <strain evidence="9">NR30</strain>
    </source>
</reference>
<dbReference type="InterPro" id="IPR011032">
    <property type="entry name" value="GroES-like_sf"/>
</dbReference>
<dbReference type="GO" id="GO:0008270">
    <property type="term" value="F:zinc ion binding"/>
    <property type="evidence" value="ECO:0007669"/>
    <property type="project" value="InterPro"/>
</dbReference>
<dbReference type="InterPro" id="IPR013154">
    <property type="entry name" value="ADH-like_N"/>
</dbReference>
<dbReference type="SUPFAM" id="SSF50129">
    <property type="entry name" value="GroES-like"/>
    <property type="match status" value="1"/>
</dbReference>
<keyword evidence="4" id="KW-0862">Zinc</keyword>
<dbReference type="GO" id="GO:0004022">
    <property type="term" value="F:alcohol dehydrogenase (NAD+) activity"/>
    <property type="evidence" value="ECO:0007669"/>
    <property type="project" value="UniProtKB-EC"/>
</dbReference>
<dbReference type="EC" id="1.1.1.1" evidence="2"/>
<name>A0A9Q3Z632_9ACTN</name>
<sequence>MKAAVVQALGAPVVIEDRSDPEPGPGRVRIRVEASGLCHTDIHAAHGDWPVRPEPPFVPGHEGVGLVEKPGDGVSHLSVGDRVAAPWLGKACGRFDHCLSGWETLRERQINTGYGTSVIGSIVGTRQDLAEVFPRHAAGRTRVSHETLPQRGDPQLAAVDEAIDEVLRGQVKARIVFGLGAGR</sequence>
<evidence type="ECO:0000313" key="10">
    <source>
        <dbReference type="Proteomes" id="UP001108029"/>
    </source>
</evidence>
<evidence type="ECO:0000256" key="5">
    <source>
        <dbReference type="ARBA" id="ARBA00023002"/>
    </source>
</evidence>
<evidence type="ECO:0000256" key="2">
    <source>
        <dbReference type="ARBA" id="ARBA00013190"/>
    </source>
</evidence>
<dbReference type="Pfam" id="PF08240">
    <property type="entry name" value="ADH_N"/>
    <property type="match status" value="1"/>
</dbReference>
<keyword evidence="3" id="KW-0479">Metal-binding</keyword>
<comment type="cofactor">
    <cofactor evidence="1">
        <name>Zn(2+)</name>
        <dbReference type="ChEBI" id="CHEBI:29105"/>
    </cofactor>
</comment>
<evidence type="ECO:0000313" key="9">
    <source>
        <dbReference type="EMBL" id="MCD9874769.1"/>
    </source>
</evidence>
<evidence type="ECO:0000256" key="3">
    <source>
        <dbReference type="ARBA" id="ARBA00022723"/>
    </source>
</evidence>
<accession>A0A9Q3Z632</accession>
<dbReference type="RefSeq" id="WP_232648905.1">
    <property type="nucleotide sequence ID" value="NZ_JAJSBI010000006.1"/>
</dbReference>
<evidence type="ECO:0000256" key="1">
    <source>
        <dbReference type="ARBA" id="ARBA00001947"/>
    </source>
</evidence>
<keyword evidence="5" id="KW-0560">Oxidoreductase</keyword>
<dbReference type="EMBL" id="JAJSBI010000006">
    <property type="protein sequence ID" value="MCD9874769.1"/>
    <property type="molecule type" value="Genomic_DNA"/>
</dbReference>
<evidence type="ECO:0000256" key="4">
    <source>
        <dbReference type="ARBA" id="ARBA00022833"/>
    </source>
</evidence>